<keyword evidence="1" id="KW-0378">Hydrolase</keyword>
<dbReference type="InterPro" id="IPR017853">
    <property type="entry name" value="GH"/>
</dbReference>
<feature type="domain" description="Glycosyl hydrolase family 31 C-terminal" evidence="3">
    <location>
        <begin position="77"/>
        <end position="162"/>
    </location>
</feature>
<keyword evidence="2 4" id="KW-0326">Glycosidase</keyword>
<keyword evidence="5" id="KW-1185">Reference proteome</keyword>
<dbReference type="Pfam" id="PF21365">
    <property type="entry name" value="Glyco_hydro_31_3rd"/>
    <property type="match status" value="1"/>
</dbReference>
<dbReference type="OrthoDB" id="10070917at2759"/>
<dbReference type="Proteomes" id="UP000299102">
    <property type="component" value="Unassembled WGS sequence"/>
</dbReference>
<evidence type="ECO:0000259" key="3">
    <source>
        <dbReference type="Pfam" id="PF21365"/>
    </source>
</evidence>
<sequence length="187" mass="21019">MIGGNGFNLDHDTAALPDKELFIRWVQANTFLPAMQYSFVPWEFDNETAEISKKYTELHSAHAGDIYEAILASVETGQPVNAPLWWADPYDEQALGIWDEFLLGERILVAPVFNEGAVSRDIYLPAGVWYAEGDEEQAYEGPIWLTDYPAPLDTLPYFIKEGEPDSARAEKVAAILILLSVFVNMIF</sequence>
<dbReference type="InterPro" id="IPR048395">
    <property type="entry name" value="Glyco_hydro_31_C"/>
</dbReference>
<name>A0A4C1TYL5_EUMVA</name>
<dbReference type="InterPro" id="IPR050985">
    <property type="entry name" value="Alpha-glycosidase_related"/>
</dbReference>
<dbReference type="GO" id="GO:0016798">
    <property type="term" value="F:hydrolase activity, acting on glycosyl bonds"/>
    <property type="evidence" value="ECO:0007669"/>
    <property type="project" value="UniProtKB-KW"/>
</dbReference>
<dbReference type="AlphaFoldDB" id="A0A4C1TYL5"/>
<dbReference type="Gene3D" id="2.60.40.1180">
    <property type="entry name" value="Golgi alpha-mannosidase II"/>
    <property type="match status" value="1"/>
</dbReference>
<evidence type="ECO:0000313" key="4">
    <source>
        <dbReference type="EMBL" id="GBP18686.1"/>
    </source>
</evidence>
<proteinExistence type="predicted"/>
<dbReference type="PANTHER" id="PTHR43053">
    <property type="entry name" value="GLYCOSIDASE FAMILY 31"/>
    <property type="match status" value="1"/>
</dbReference>
<protein>
    <submittedName>
        <fullName evidence="4">Myogenesis-regulating glycosidase</fullName>
    </submittedName>
</protein>
<accession>A0A4C1TYL5</accession>
<dbReference type="SUPFAM" id="SSF51011">
    <property type="entry name" value="Glycosyl hydrolase domain"/>
    <property type="match status" value="1"/>
</dbReference>
<reference evidence="4 5" key="1">
    <citation type="journal article" date="2019" name="Commun. Biol.">
        <title>The bagworm genome reveals a unique fibroin gene that provides high tensile strength.</title>
        <authorList>
            <person name="Kono N."/>
            <person name="Nakamura H."/>
            <person name="Ohtoshi R."/>
            <person name="Tomita M."/>
            <person name="Numata K."/>
            <person name="Arakawa K."/>
        </authorList>
    </citation>
    <scope>NUCLEOTIDE SEQUENCE [LARGE SCALE GENOMIC DNA]</scope>
</reference>
<evidence type="ECO:0000313" key="5">
    <source>
        <dbReference type="Proteomes" id="UP000299102"/>
    </source>
</evidence>
<organism evidence="4 5">
    <name type="scientific">Eumeta variegata</name>
    <name type="common">Bagworm moth</name>
    <name type="synonym">Eumeta japonica</name>
    <dbReference type="NCBI Taxonomy" id="151549"/>
    <lineage>
        <taxon>Eukaryota</taxon>
        <taxon>Metazoa</taxon>
        <taxon>Ecdysozoa</taxon>
        <taxon>Arthropoda</taxon>
        <taxon>Hexapoda</taxon>
        <taxon>Insecta</taxon>
        <taxon>Pterygota</taxon>
        <taxon>Neoptera</taxon>
        <taxon>Endopterygota</taxon>
        <taxon>Lepidoptera</taxon>
        <taxon>Glossata</taxon>
        <taxon>Ditrysia</taxon>
        <taxon>Tineoidea</taxon>
        <taxon>Psychidae</taxon>
        <taxon>Oiketicinae</taxon>
        <taxon>Eumeta</taxon>
    </lineage>
</organism>
<dbReference type="Gene3D" id="3.20.20.80">
    <property type="entry name" value="Glycosidases"/>
    <property type="match status" value="1"/>
</dbReference>
<dbReference type="PANTHER" id="PTHR43053:SF4">
    <property type="entry name" value="MYOGENESIS-REGULATING GLYCOSIDASE"/>
    <property type="match status" value="1"/>
</dbReference>
<dbReference type="STRING" id="151549.A0A4C1TYL5"/>
<gene>
    <name evidence="4" type="primary">MYORG</name>
    <name evidence="4" type="ORF">EVAR_8511_1</name>
</gene>
<dbReference type="EMBL" id="BGZK01000100">
    <property type="protein sequence ID" value="GBP18686.1"/>
    <property type="molecule type" value="Genomic_DNA"/>
</dbReference>
<evidence type="ECO:0000256" key="1">
    <source>
        <dbReference type="ARBA" id="ARBA00022801"/>
    </source>
</evidence>
<dbReference type="SUPFAM" id="SSF51445">
    <property type="entry name" value="(Trans)glycosidases"/>
    <property type="match status" value="1"/>
</dbReference>
<dbReference type="InterPro" id="IPR013780">
    <property type="entry name" value="Glyco_hydro_b"/>
</dbReference>
<comment type="caution">
    <text evidence="4">The sequence shown here is derived from an EMBL/GenBank/DDBJ whole genome shotgun (WGS) entry which is preliminary data.</text>
</comment>
<evidence type="ECO:0000256" key="2">
    <source>
        <dbReference type="ARBA" id="ARBA00023295"/>
    </source>
</evidence>